<proteinExistence type="predicted"/>
<name>A0A5K4F8M8_SCHMA</name>
<evidence type="ECO:0000313" key="3">
    <source>
        <dbReference type="Proteomes" id="UP000008854"/>
    </source>
</evidence>
<evidence type="ECO:0000313" key="4">
    <source>
        <dbReference type="WBParaSite" id="Smp_325700.1"/>
    </source>
</evidence>
<reference evidence="4" key="2">
    <citation type="submission" date="2019-11" db="UniProtKB">
        <authorList>
            <consortium name="WormBaseParasite"/>
        </authorList>
    </citation>
    <scope>IDENTIFICATION</scope>
    <source>
        <strain evidence="4">Puerto Rican</strain>
    </source>
</reference>
<dbReference type="PROSITE" id="PS50948">
    <property type="entry name" value="PAN"/>
    <property type="match status" value="2"/>
</dbReference>
<dbReference type="WBParaSite" id="Smp_325700.1">
    <property type="protein sequence ID" value="Smp_325700.1"/>
    <property type="gene ID" value="Smp_325700"/>
</dbReference>
<keyword evidence="1" id="KW-0472">Membrane</keyword>
<keyword evidence="1" id="KW-0812">Transmembrane</keyword>
<evidence type="ECO:0000256" key="1">
    <source>
        <dbReference type="SAM" id="Phobius"/>
    </source>
</evidence>
<dbReference type="AlphaFoldDB" id="A0A5K4F8M8"/>
<dbReference type="InterPro" id="IPR003609">
    <property type="entry name" value="Pan_app"/>
</dbReference>
<feature type="transmembrane region" description="Helical" evidence="1">
    <location>
        <begin position="6"/>
        <end position="22"/>
    </location>
</feature>
<reference evidence="3" key="1">
    <citation type="journal article" date="2012" name="PLoS Negl. Trop. Dis.">
        <title>A systematically improved high quality genome and transcriptome of the human blood fluke Schistosoma mansoni.</title>
        <authorList>
            <person name="Protasio A.V."/>
            <person name="Tsai I.J."/>
            <person name="Babbage A."/>
            <person name="Nichol S."/>
            <person name="Hunt M."/>
            <person name="Aslett M.A."/>
            <person name="De Silva N."/>
            <person name="Velarde G.S."/>
            <person name="Anderson T.J."/>
            <person name="Clark R.C."/>
            <person name="Davidson C."/>
            <person name="Dillon G.P."/>
            <person name="Holroyd N.E."/>
            <person name="LoVerde P.T."/>
            <person name="Lloyd C."/>
            <person name="McQuillan J."/>
            <person name="Oliveira G."/>
            <person name="Otto T.D."/>
            <person name="Parker-Manuel S.J."/>
            <person name="Quail M.A."/>
            <person name="Wilson R.A."/>
            <person name="Zerlotini A."/>
            <person name="Dunne D.W."/>
            <person name="Berriman M."/>
        </authorList>
    </citation>
    <scope>NUCLEOTIDE SEQUENCE [LARGE SCALE GENOMIC DNA]</scope>
    <source>
        <strain evidence="3">Puerto Rican</strain>
    </source>
</reference>
<feature type="domain" description="Apple" evidence="2">
    <location>
        <begin position="154"/>
        <end position="234"/>
    </location>
</feature>
<evidence type="ECO:0000259" key="2">
    <source>
        <dbReference type="PROSITE" id="PS50948"/>
    </source>
</evidence>
<keyword evidence="3" id="KW-1185">Reference proteome</keyword>
<dbReference type="InParanoid" id="A0A5K4F8M8"/>
<keyword evidence="1" id="KW-1133">Transmembrane helix</keyword>
<dbReference type="Proteomes" id="UP000008854">
    <property type="component" value="Unassembled WGS sequence"/>
</dbReference>
<organism evidence="3 4">
    <name type="scientific">Schistosoma mansoni</name>
    <name type="common">Blood fluke</name>
    <dbReference type="NCBI Taxonomy" id="6183"/>
    <lineage>
        <taxon>Eukaryota</taxon>
        <taxon>Metazoa</taxon>
        <taxon>Spiralia</taxon>
        <taxon>Lophotrochozoa</taxon>
        <taxon>Platyhelminthes</taxon>
        <taxon>Trematoda</taxon>
        <taxon>Digenea</taxon>
        <taxon>Strigeidida</taxon>
        <taxon>Schistosomatoidea</taxon>
        <taxon>Schistosomatidae</taxon>
        <taxon>Schistosoma</taxon>
    </lineage>
</organism>
<protein>
    <submittedName>
        <fullName evidence="4">Apple domain-containing protein</fullName>
    </submittedName>
</protein>
<sequence>MTKYLFIIHIYISIYLFACYYTQSNTRNDLTLLSTCKWCTNCITNMSCNYSRWIGAWGLPNQSFIDNYTLGVVRTSSSCLNECLSNPLCFSFTSPTDSPTQCTLYSKPVNPLGGLYNRTAFELGTRICCTDIKNIGIAMSPCLPCPICTKLMQCNQTYYIVKPGLPDNKFISSYILNKINATINCASECELNPYCLTFSYIVDRPRLCSLYSGVMGATVIYNDTSEQMTGGKVCCGKSTNHIHTHTLCILYNQSN</sequence>
<feature type="domain" description="Apple" evidence="2">
    <location>
        <begin position="48"/>
        <end position="128"/>
    </location>
</feature>
<accession>A0A5K4F8M8</accession>